<evidence type="ECO:0000313" key="2">
    <source>
        <dbReference type="EMBL" id="RVD87731.1"/>
    </source>
</evidence>
<dbReference type="VEuPathDB" id="FungiDB:DFL_001943"/>
<dbReference type="AlphaFoldDB" id="A0A437A9F1"/>
<sequence length="112" mass="12398">MTTSLDSDRPILAQQKQMMSEKAKRRASTLSAVSSSAPSVTPSQYSREAGILEITNCLHKLDVPRLQEQRFVLTEQKGGELGKLALGAKLERALGRRMTGQDAVFRKKKVLQ</sequence>
<name>A0A437A9F1_ARTFL</name>
<dbReference type="OrthoDB" id="5399555at2759"/>
<protein>
    <submittedName>
        <fullName evidence="2">Uncharacterized protein</fullName>
    </submittedName>
</protein>
<feature type="region of interest" description="Disordered" evidence="1">
    <location>
        <begin position="1"/>
        <end position="42"/>
    </location>
</feature>
<accession>A0A437A9F1</accession>
<comment type="caution">
    <text evidence="2">The sequence shown here is derived from an EMBL/GenBank/DDBJ whole genome shotgun (WGS) entry which is preliminary data.</text>
</comment>
<reference evidence="2 3" key="1">
    <citation type="submission" date="2019-01" db="EMBL/GenBank/DDBJ databases">
        <title>Intercellular communication is required for trap formation in the nematode-trapping fungus Duddingtonia flagrans.</title>
        <authorList>
            <person name="Youssar L."/>
            <person name="Wernet V."/>
            <person name="Hensel N."/>
            <person name="Hildebrandt H.-G."/>
            <person name="Fischer R."/>
        </authorList>
    </citation>
    <scope>NUCLEOTIDE SEQUENCE [LARGE SCALE GENOMIC DNA]</scope>
    <source>
        <strain evidence="2 3">CBS H-5679</strain>
    </source>
</reference>
<dbReference type="EMBL" id="SAEB01000003">
    <property type="protein sequence ID" value="RVD87731.1"/>
    <property type="molecule type" value="Genomic_DNA"/>
</dbReference>
<dbReference type="RefSeq" id="XP_067493275.1">
    <property type="nucleotide sequence ID" value="XM_067630652.1"/>
</dbReference>
<keyword evidence="3" id="KW-1185">Reference proteome</keyword>
<proteinExistence type="predicted"/>
<evidence type="ECO:0000313" key="3">
    <source>
        <dbReference type="Proteomes" id="UP000283090"/>
    </source>
</evidence>
<gene>
    <name evidence="2" type="ORF">DFL_001943</name>
</gene>
<feature type="compositionally biased region" description="Low complexity" evidence="1">
    <location>
        <begin position="28"/>
        <end position="42"/>
    </location>
</feature>
<organism evidence="2 3">
    <name type="scientific">Arthrobotrys flagrans</name>
    <name type="common">Nematode-trapping fungus</name>
    <name type="synonym">Trichothecium flagrans</name>
    <dbReference type="NCBI Taxonomy" id="97331"/>
    <lineage>
        <taxon>Eukaryota</taxon>
        <taxon>Fungi</taxon>
        <taxon>Dikarya</taxon>
        <taxon>Ascomycota</taxon>
        <taxon>Pezizomycotina</taxon>
        <taxon>Orbiliomycetes</taxon>
        <taxon>Orbiliales</taxon>
        <taxon>Orbiliaceae</taxon>
        <taxon>Arthrobotrys</taxon>
    </lineage>
</organism>
<dbReference type="GeneID" id="93584254"/>
<evidence type="ECO:0000256" key="1">
    <source>
        <dbReference type="SAM" id="MobiDB-lite"/>
    </source>
</evidence>
<dbReference type="Proteomes" id="UP000283090">
    <property type="component" value="Unassembled WGS sequence"/>
</dbReference>